<dbReference type="EMBL" id="UGKR01000004">
    <property type="protein sequence ID" value="STV77742.1"/>
    <property type="molecule type" value="Genomic_DNA"/>
</dbReference>
<name>A0A7H4N416_KLEVA</name>
<dbReference type="InterPro" id="IPR008948">
    <property type="entry name" value="L-Aspartase-like"/>
</dbReference>
<sequence>MWIKTGVKGAVLPTANFEPLPWVLSFEQLSLALAHSSLANAQQIVKLNNPSFTGLTRFLGTDNTVHAFGAMEKAGDVAGDAQQRAGHAGVDGLYAGGWRY</sequence>
<reference evidence="1 2" key="1">
    <citation type="submission" date="2018-06" db="EMBL/GenBank/DDBJ databases">
        <authorList>
            <consortium name="Pathogen Informatics"/>
            <person name="Doyle S."/>
        </authorList>
    </citation>
    <scope>NUCLEOTIDE SEQUENCE [LARGE SCALE GENOMIC DNA]</scope>
    <source>
        <strain evidence="1 2">NCTC9177</strain>
    </source>
</reference>
<dbReference type="InterPro" id="IPR001106">
    <property type="entry name" value="Aromatic_Lyase"/>
</dbReference>
<evidence type="ECO:0000313" key="2">
    <source>
        <dbReference type="Proteomes" id="UP000254545"/>
    </source>
</evidence>
<dbReference type="Gene3D" id="1.20.200.10">
    <property type="entry name" value="Fumarase/aspartase (Central domain)"/>
    <property type="match status" value="1"/>
</dbReference>
<organism evidence="1 2">
    <name type="scientific">Klebsiella variicola</name>
    <dbReference type="NCBI Taxonomy" id="244366"/>
    <lineage>
        <taxon>Bacteria</taxon>
        <taxon>Pseudomonadati</taxon>
        <taxon>Pseudomonadota</taxon>
        <taxon>Gammaproteobacteria</taxon>
        <taxon>Enterobacterales</taxon>
        <taxon>Enterobacteriaceae</taxon>
        <taxon>Klebsiella/Raoultella group</taxon>
        <taxon>Klebsiella</taxon>
        <taxon>Klebsiella pneumoniae complex</taxon>
    </lineage>
</organism>
<proteinExistence type="predicted"/>
<dbReference type="AlphaFoldDB" id="A0A7H4N416"/>
<protein>
    <submittedName>
        <fullName evidence="1">Uncharacterized protein</fullName>
    </submittedName>
</protein>
<gene>
    <name evidence="1" type="ORF">NCTC9177_07376</name>
</gene>
<dbReference type="Pfam" id="PF00221">
    <property type="entry name" value="Lyase_aromatic"/>
    <property type="match status" value="1"/>
</dbReference>
<dbReference type="Proteomes" id="UP000254545">
    <property type="component" value="Unassembled WGS sequence"/>
</dbReference>
<dbReference type="SUPFAM" id="SSF48557">
    <property type="entry name" value="L-aspartase-like"/>
    <property type="match status" value="1"/>
</dbReference>
<accession>A0A7H4N416</accession>
<comment type="caution">
    <text evidence="1">The sequence shown here is derived from an EMBL/GenBank/DDBJ whole genome shotgun (WGS) entry which is preliminary data.</text>
</comment>
<dbReference type="GO" id="GO:0016841">
    <property type="term" value="F:ammonia-lyase activity"/>
    <property type="evidence" value="ECO:0007669"/>
    <property type="project" value="UniProtKB-ARBA"/>
</dbReference>
<evidence type="ECO:0000313" key="1">
    <source>
        <dbReference type="EMBL" id="STV77742.1"/>
    </source>
</evidence>